<name>A0A9Q0TLN5_SALVM</name>
<evidence type="ECO:0000313" key="2">
    <source>
        <dbReference type="Proteomes" id="UP001151529"/>
    </source>
</evidence>
<protein>
    <submittedName>
        <fullName evidence="1">Uncharacterized protein</fullName>
    </submittedName>
</protein>
<sequence>MPAKLPREAFDTHRYVSAFVNGSLNWLAKSDLGNLTCTSILEPSSLDHRKTYSGSYVERSVNASILARQQNFFDMPSSSIQIDISGPSMVGVYTAQHDVFLSSYAQPWNS</sequence>
<dbReference type="EMBL" id="JAPFFL010000007">
    <property type="protein sequence ID" value="KAJ6713959.1"/>
    <property type="molecule type" value="Genomic_DNA"/>
</dbReference>
<reference evidence="1" key="2">
    <citation type="journal article" date="2023" name="Int. J. Mol. Sci.">
        <title>De Novo Assembly and Annotation of 11 Diverse Shrub Willow (Salix) Genomes Reveals Novel Gene Organization in Sex-Linked Regions.</title>
        <authorList>
            <person name="Hyden B."/>
            <person name="Feng K."/>
            <person name="Yates T.B."/>
            <person name="Jawdy S."/>
            <person name="Cereghino C."/>
            <person name="Smart L.B."/>
            <person name="Muchero W."/>
        </authorList>
    </citation>
    <scope>NUCLEOTIDE SEQUENCE [LARGE SCALE GENOMIC DNA]</scope>
    <source>
        <tissue evidence="1">Shoot tip</tissue>
    </source>
</reference>
<evidence type="ECO:0000313" key="1">
    <source>
        <dbReference type="EMBL" id="KAJ6713959.1"/>
    </source>
</evidence>
<dbReference type="Proteomes" id="UP001151529">
    <property type="component" value="Chromosome 1"/>
</dbReference>
<gene>
    <name evidence="1" type="ORF">OIU85_025570</name>
</gene>
<dbReference type="AlphaFoldDB" id="A0A9Q0TLN5"/>
<keyword evidence="2" id="KW-1185">Reference proteome</keyword>
<proteinExistence type="predicted"/>
<reference evidence="1" key="1">
    <citation type="submission" date="2022-11" db="EMBL/GenBank/DDBJ databases">
        <authorList>
            <person name="Hyden B.L."/>
            <person name="Feng K."/>
            <person name="Yates T."/>
            <person name="Jawdy S."/>
            <person name="Smart L.B."/>
            <person name="Muchero W."/>
        </authorList>
    </citation>
    <scope>NUCLEOTIDE SEQUENCE</scope>
    <source>
        <tissue evidence="1">Shoot tip</tissue>
    </source>
</reference>
<dbReference type="OrthoDB" id="10615305at2759"/>
<comment type="caution">
    <text evidence="1">The sequence shown here is derived from an EMBL/GenBank/DDBJ whole genome shotgun (WGS) entry which is preliminary data.</text>
</comment>
<organism evidence="1 2">
    <name type="scientific">Salix viminalis</name>
    <name type="common">Common osier</name>
    <name type="synonym">Basket willow</name>
    <dbReference type="NCBI Taxonomy" id="40686"/>
    <lineage>
        <taxon>Eukaryota</taxon>
        <taxon>Viridiplantae</taxon>
        <taxon>Streptophyta</taxon>
        <taxon>Embryophyta</taxon>
        <taxon>Tracheophyta</taxon>
        <taxon>Spermatophyta</taxon>
        <taxon>Magnoliopsida</taxon>
        <taxon>eudicotyledons</taxon>
        <taxon>Gunneridae</taxon>
        <taxon>Pentapetalae</taxon>
        <taxon>rosids</taxon>
        <taxon>fabids</taxon>
        <taxon>Malpighiales</taxon>
        <taxon>Salicaceae</taxon>
        <taxon>Saliceae</taxon>
        <taxon>Salix</taxon>
    </lineage>
</organism>
<accession>A0A9Q0TLN5</accession>